<keyword evidence="3" id="KW-1185">Reference proteome</keyword>
<dbReference type="PANTHER" id="PTHR47129">
    <property type="entry name" value="QUINONE OXIDOREDUCTASE 2"/>
    <property type="match status" value="1"/>
</dbReference>
<dbReference type="AlphaFoldDB" id="A0A087BTB8"/>
<protein>
    <submittedName>
        <fullName evidence="2">Isoflavone reductase</fullName>
        <ecNumber evidence="2">1.6.5.2</ecNumber>
    </submittedName>
</protein>
<dbReference type="GO" id="GO:0003955">
    <property type="term" value="F:NAD(P)H dehydrogenase (quinone) activity"/>
    <property type="evidence" value="ECO:0007669"/>
    <property type="project" value="UniProtKB-EC"/>
</dbReference>
<proteinExistence type="predicted"/>
<feature type="domain" description="NAD(P)-binding" evidence="1">
    <location>
        <begin position="7"/>
        <end position="156"/>
    </location>
</feature>
<organism evidence="2 3">
    <name type="scientific">Bifidobacterium minimum</name>
    <dbReference type="NCBI Taxonomy" id="1693"/>
    <lineage>
        <taxon>Bacteria</taxon>
        <taxon>Bacillati</taxon>
        <taxon>Actinomycetota</taxon>
        <taxon>Actinomycetes</taxon>
        <taxon>Bifidobacteriales</taxon>
        <taxon>Bifidobacteriaceae</taxon>
        <taxon>Bifidobacterium</taxon>
    </lineage>
</organism>
<name>A0A087BTB8_9BIFI</name>
<evidence type="ECO:0000313" key="3">
    <source>
        <dbReference type="Proteomes" id="UP000029014"/>
    </source>
</evidence>
<dbReference type="PANTHER" id="PTHR47129:SF1">
    <property type="entry name" value="NMRA-LIKE DOMAIN-CONTAINING PROTEIN"/>
    <property type="match status" value="1"/>
</dbReference>
<dbReference type="EMBL" id="JGZD01000001">
    <property type="protein sequence ID" value="KFI74268.1"/>
    <property type="molecule type" value="Genomic_DNA"/>
</dbReference>
<gene>
    <name evidence="2" type="ORF">BMIN_1169</name>
</gene>
<dbReference type="InterPro" id="IPR036291">
    <property type="entry name" value="NAD(P)-bd_dom_sf"/>
</dbReference>
<dbReference type="Gene3D" id="3.90.25.10">
    <property type="entry name" value="UDP-galactose 4-epimerase, domain 1"/>
    <property type="match status" value="1"/>
</dbReference>
<dbReference type="STRING" id="1693.BMIN_1169"/>
<accession>A0A087BTB8</accession>
<dbReference type="SUPFAM" id="SSF51735">
    <property type="entry name" value="NAD(P)-binding Rossmann-fold domains"/>
    <property type="match status" value="1"/>
</dbReference>
<comment type="caution">
    <text evidence="2">The sequence shown here is derived from an EMBL/GenBank/DDBJ whole genome shotgun (WGS) entry which is preliminary data.</text>
</comment>
<dbReference type="InterPro" id="IPR016040">
    <property type="entry name" value="NAD(P)-bd_dom"/>
</dbReference>
<dbReference type="Pfam" id="PF13460">
    <property type="entry name" value="NAD_binding_10"/>
    <property type="match status" value="1"/>
</dbReference>
<evidence type="ECO:0000313" key="2">
    <source>
        <dbReference type="EMBL" id="KFI74268.1"/>
    </source>
</evidence>
<dbReference type="Gene3D" id="3.40.50.720">
    <property type="entry name" value="NAD(P)-binding Rossmann-like Domain"/>
    <property type="match status" value="1"/>
</dbReference>
<reference evidence="2 3" key="1">
    <citation type="submission" date="2014-03" db="EMBL/GenBank/DDBJ databases">
        <title>Genomics of Bifidobacteria.</title>
        <authorList>
            <person name="Ventura M."/>
            <person name="Milani C."/>
            <person name="Lugli G.A."/>
        </authorList>
    </citation>
    <scope>NUCLEOTIDE SEQUENCE [LARGE SCALE GENOMIC DNA]</scope>
    <source>
        <strain evidence="2 3">LMG 11592</strain>
    </source>
</reference>
<keyword evidence="2" id="KW-0560">Oxidoreductase</keyword>
<evidence type="ECO:0000259" key="1">
    <source>
        <dbReference type="Pfam" id="PF13460"/>
    </source>
</evidence>
<dbReference type="EC" id="1.6.5.2" evidence="2"/>
<dbReference type="RefSeq" id="WP_022861689.1">
    <property type="nucleotide sequence ID" value="NZ_JGZD01000001.1"/>
</dbReference>
<dbReference type="InterPro" id="IPR052718">
    <property type="entry name" value="NmrA-type_oxidoreductase"/>
</dbReference>
<dbReference type="CDD" id="cd05269">
    <property type="entry name" value="TMR_SDR_a"/>
    <property type="match status" value="1"/>
</dbReference>
<sequence length="285" mass="30142">MTVLVTGATGGFGGYAIDALESLIPSDEIIGLARSKEKAERLTARGVAIRIGDYSDSDSLEAAFDGIDRLLFVSGAPGAPGERERQHENVVKAAKKAGVTFIAYTSFAQATAVDNMLSADHVATERRIEESGISHTFLRNNWYLENELTLIDVAKRTGTLPYAAGDATIGWALKSEYARAAAIVVSGTVRTPKILELSGAARSYADLAAALGRILGAPIKPLPLTTEDFIRTLEATGLPQSAASGLAGVQKLIAHGDLEVLSNDFEKTLGHPLTPLDEALRAILK</sequence>
<dbReference type="Proteomes" id="UP000029014">
    <property type="component" value="Unassembled WGS sequence"/>
</dbReference>
<dbReference type="eggNOG" id="COG0702">
    <property type="taxonomic scope" value="Bacteria"/>
</dbReference>